<evidence type="ECO:0000256" key="8">
    <source>
        <dbReference type="ARBA" id="ARBA00023157"/>
    </source>
</evidence>
<evidence type="ECO:0000256" key="7">
    <source>
        <dbReference type="ARBA" id="ARBA00023118"/>
    </source>
</evidence>
<dbReference type="Pfam" id="PF00143">
    <property type="entry name" value="Interferon"/>
    <property type="match status" value="1"/>
</dbReference>
<dbReference type="OMA" id="DQANSTW"/>
<evidence type="ECO:0000256" key="2">
    <source>
        <dbReference type="ARBA" id="ARBA00011033"/>
    </source>
</evidence>
<dbReference type="GO" id="GO:0006955">
    <property type="term" value="P:immune response"/>
    <property type="evidence" value="ECO:0007669"/>
    <property type="project" value="UniProtKB-ARBA"/>
</dbReference>
<dbReference type="GO" id="GO:0051607">
    <property type="term" value="P:defense response to virus"/>
    <property type="evidence" value="ECO:0007669"/>
    <property type="project" value="UniProtKB-KW"/>
</dbReference>
<dbReference type="GO" id="GO:0071359">
    <property type="term" value="P:cellular response to dsRNA"/>
    <property type="evidence" value="ECO:0007669"/>
    <property type="project" value="UniProtKB-ARBA"/>
</dbReference>
<organism evidence="12 13">
    <name type="scientific">Vombatus ursinus</name>
    <name type="common">Common wombat</name>
    <dbReference type="NCBI Taxonomy" id="29139"/>
    <lineage>
        <taxon>Eukaryota</taxon>
        <taxon>Metazoa</taxon>
        <taxon>Chordata</taxon>
        <taxon>Craniata</taxon>
        <taxon>Vertebrata</taxon>
        <taxon>Euteleostomi</taxon>
        <taxon>Mammalia</taxon>
        <taxon>Metatheria</taxon>
        <taxon>Diprotodontia</taxon>
        <taxon>Vombatidae</taxon>
        <taxon>Vombatus</taxon>
    </lineage>
</organism>
<dbReference type="GO" id="GO:0098586">
    <property type="term" value="P:cellular response to virus"/>
    <property type="evidence" value="ECO:0007669"/>
    <property type="project" value="UniProtKB-ARBA"/>
</dbReference>
<evidence type="ECO:0000256" key="4">
    <source>
        <dbReference type="ARBA" id="ARBA00022514"/>
    </source>
</evidence>
<reference evidence="12" key="3">
    <citation type="submission" date="2025-09" db="UniProtKB">
        <authorList>
            <consortium name="Ensembl"/>
        </authorList>
    </citation>
    <scope>IDENTIFICATION</scope>
</reference>
<dbReference type="PROSITE" id="PS00252">
    <property type="entry name" value="INTERFERON_A_B_D"/>
    <property type="match status" value="1"/>
</dbReference>
<comment type="subunit">
    <text evidence="3">Monomer.</text>
</comment>
<dbReference type="AlphaFoldDB" id="A0A4X2L272"/>
<evidence type="ECO:0000256" key="3">
    <source>
        <dbReference type="ARBA" id="ARBA00011245"/>
    </source>
</evidence>
<dbReference type="PRINTS" id="PR00266">
    <property type="entry name" value="INTERFERONAB"/>
</dbReference>
<proteinExistence type="inferred from homology"/>
<keyword evidence="4 10" id="KW-0202">Cytokine</keyword>
<dbReference type="GO" id="GO:0005615">
    <property type="term" value="C:extracellular space"/>
    <property type="evidence" value="ECO:0007669"/>
    <property type="project" value="UniProtKB-KW"/>
</dbReference>
<evidence type="ECO:0000256" key="10">
    <source>
        <dbReference type="RuleBase" id="RU000436"/>
    </source>
</evidence>
<keyword evidence="8" id="KW-1015">Disulfide bond</keyword>
<keyword evidence="5" id="KW-0964">Secreted</keyword>
<dbReference type="Gene3D" id="1.20.1250.10">
    <property type="match status" value="1"/>
</dbReference>
<keyword evidence="9" id="KW-0325">Glycoprotein</keyword>
<keyword evidence="7 10" id="KW-0051">Antiviral defense</keyword>
<evidence type="ECO:0000313" key="13">
    <source>
        <dbReference type="Proteomes" id="UP000314987"/>
    </source>
</evidence>
<dbReference type="GO" id="GO:0009893">
    <property type="term" value="P:positive regulation of metabolic process"/>
    <property type="evidence" value="ECO:0007669"/>
    <property type="project" value="UniProtKB-ARBA"/>
</dbReference>
<reference evidence="12" key="2">
    <citation type="submission" date="2025-08" db="UniProtKB">
        <authorList>
            <consortium name="Ensembl"/>
        </authorList>
    </citation>
    <scope>IDENTIFICATION</scope>
</reference>
<dbReference type="SUPFAM" id="SSF47266">
    <property type="entry name" value="4-helical cytokines"/>
    <property type="match status" value="1"/>
</dbReference>
<reference evidence="13" key="1">
    <citation type="submission" date="2018-12" db="EMBL/GenBank/DDBJ databases">
        <authorList>
            <person name="Yazar S."/>
        </authorList>
    </citation>
    <scope>NUCLEOTIDE SEQUENCE [LARGE SCALE GENOMIC DNA]</scope>
</reference>
<protein>
    <recommendedName>
        <fullName evidence="14">Interferon beta 1</fullName>
    </recommendedName>
</protein>
<dbReference type="GeneTree" id="ENSGT01000000214430"/>
<dbReference type="GO" id="GO:0005125">
    <property type="term" value="F:cytokine activity"/>
    <property type="evidence" value="ECO:0007669"/>
    <property type="project" value="UniProtKB-KW"/>
</dbReference>
<evidence type="ECO:0000313" key="12">
    <source>
        <dbReference type="Ensembl" id="ENSVURP00010016291.1"/>
    </source>
</evidence>
<evidence type="ECO:0000256" key="6">
    <source>
        <dbReference type="ARBA" id="ARBA00022729"/>
    </source>
</evidence>
<dbReference type="GO" id="GO:0051241">
    <property type="term" value="P:negative regulation of multicellular organismal process"/>
    <property type="evidence" value="ECO:0007669"/>
    <property type="project" value="UniProtKB-ARBA"/>
</dbReference>
<dbReference type="PANTHER" id="PTHR11691:SF73">
    <property type="entry name" value="INTERFERON BETA"/>
    <property type="match status" value="1"/>
</dbReference>
<feature type="signal peptide" evidence="11">
    <location>
        <begin position="1"/>
        <end position="23"/>
    </location>
</feature>
<dbReference type="GO" id="GO:0005126">
    <property type="term" value="F:cytokine receptor binding"/>
    <property type="evidence" value="ECO:0007669"/>
    <property type="project" value="InterPro"/>
</dbReference>
<dbReference type="Proteomes" id="UP000314987">
    <property type="component" value="Unassembled WGS sequence"/>
</dbReference>
<name>A0A4X2L272_VOMUR</name>
<comment type="similarity">
    <text evidence="2 10">Belongs to the alpha/beta interferon family.</text>
</comment>
<evidence type="ECO:0000256" key="5">
    <source>
        <dbReference type="ARBA" id="ARBA00022525"/>
    </source>
</evidence>
<dbReference type="SMART" id="SM00076">
    <property type="entry name" value="IFabd"/>
    <property type="match status" value="1"/>
</dbReference>
<accession>A0A4X2L272</accession>
<comment type="subcellular location">
    <subcellularLocation>
        <location evidence="1">Secreted</location>
    </subcellularLocation>
</comment>
<dbReference type="STRING" id="29139.ENSVURP00010016291"/>
<evidence type="ECO:0000256" key="11">
    <source>
        <dbReference type="SAM" id="SignalP"/>
    </source>
</evidence>
<dbReference type="GO" id="GO:0045321">
    <property type="term" value="P:leukocyte activation"/>
    <property type="evidence" value="ECO:0007669"/>
    <property type="project" value="UniProtKB-ARBA"/>
</dbReference>
<evidence type="ECO:0008006" key="14">
    <source>
        <dbReference type="Google" id="ProtNLM"/>
    </source>
</evidence>
<dbReference type="GO" id="GO:0002683">
    <property type="term" value="P:negative regulation of immune system process"/>
    <property type="evidence" value="ECO:0007669"/>
    <property type="project" value="UniProtKB-ARBA"/>
</dbReference>
<dbReference type="PANTHER" id="PTHR11691">
    <property type="entry name" value="TYPE I INTERFERON"/>
    <property type="match status" value="1"/>
</dbReference>
<keyword evidence="13" id="KW-1185">Reference proteome</keyword>
<dbReference type="FunFam" id="1.20.1250.10:FF:000026">
    <property type="entry name" value="Interferon beta"/>
    <property type="match status" value="1"/>
</dbReference>
<feature type="chain" id="PRO_5021465656" description="Interferon beta 1" evidence="11">
    <location>
        <begin position="24"/>
        <end position="190"/>
    </location>
</feature>
<evidence type="ECO:0000256" key="1">
    <source>
        <dbReference type="ARBA" id="ARBA00004613"/>
    </source>
</evidence>
<dbReference type="InterPro" id="IPR000471">
    <property type="entry name" value="Interferon_alpha/beta/delta"/>
</dbReference>
<sequence>MVYSCINILQLALLLLLSAAVSSKGYDSLHFHQRRNNRRSLSLLNEMLGKLHPECLQEKMDFRIPQEIAQPKQWQKENATMVIHEVLQQIFLVFSSKNACPGVDKTIIETFLSGIYQQMVHLEMALEEEMDQANSTWGVEESISHLKIYYQGIRNYLKNKDYSSCAWKRVQVEIRKNFFFLFKLTECLKN</sequence>
<dbReference type="Ensembl" id="ENSVURT00010018524.1">
    <property type="protein sequence ID" value="ENSVURP00010016291.1"/>
    <property type="gene ID" value="ENSVURG00010012477.1"/>
</dbReference>
<gene>
    <name evidence="12" type="primary">IFNB1</name>
</gene>
<evidence type="ECO:0000256" key="9">
    <source>
        <dbReference type="ARBA" id="ARBA00023180"/>
    </source>
</evidence>
<keyword evidence="6 11" id="KW-0732">Signal</keyword>
<dbReference type="InterPro" id="IPR009079">
    <property type="entry name" value="4_helix_cytokine-like_core"/>
</dbReference>